<dbReference type="KEGG" id="ttk:TST_1697"/>
<keyword evidence="3" id="KW-0963">Cytoplasm</keyword>
<dbReference type="NCBIfam" id="NF041770">
    <property type="entry name" value="CFI_box_CTERM"/>
    <property type="match status" value="1"/>
</dbReference>
<keyword evidence="4" id="KW-0969">Cilium</keyword>
<evidence type="ECO:0000259" key="7">
    <source>
        <dbReference type="Pfam" id="PF22544"/>
    </source>
</evidence>
<proteinExistence type="predicted"/>
<sequence length="1251" mass="135475">MRRYMRMSLFGWLFFSLFFSYSLAISQMVIWNKVDTKVASVQVPFVKNVGQVDSRVAYYANTFGGTVFVTKDGKIVYSLLKAGTTEVVALWEEFLGAELKHITASAPSYTKVNYFISSKSKWRRRVPTYGIVSFGEIYDGVELFLKAYGNNVEKIFKIKPGADPEKIVVRLKGAQKLSVGEDGSLRVITKLGEVRFSPPLAYQIDKFGRKTTVEVSYFVIGKNLYSYKLGKYDSDKELYIDPLLASTFLGGRNKDFINNVAVDNSGNVYVVGITMSTDFPHTSGVYNGGQQDVFVGKLDSTLTHLLSAVYIGGEGWDSADGLILDGMGNVYISGGTYSPDFPVTDGAYDTEFNGNSEEGDGFIVKLSSDLSKLLAATFLGNRGHQYVWTLMIGKDDNIYACGRTESGDFPITSNATYKGGKDVFITKLDTDLKNVLASTLLGGRNTDEVFDIVIDKAGDVYIVGVTWSSDFPVTNSTYDPTFNGNLDIFVTKLDSDLTKLKSSTFLGGSYWDTAHAIAIDDLGNVYIAGGTMSSDFPVTDGVYSNSNKGKADAFIVKMDSNLEHLLASTLIGGSSNEEVNALVIAKDGNIVVTGETYSEDFPTTEGAYNASFNGGHDDIFVCKFSADLKNLLASTLLGGNGSDEPYAMVLDNSDNILIVGGTTSEDFPVTNGAFAINYAGGEADGFISKLSSDLSSGGILVATLTVSDTGGMLIKSPDDGSRINCNSEDFSFDDCRENYNLGEYVKLITVPPDNDYDNFTITWKGDCSECENSFICTILMDRNKTCSVSGALVYSGTNKPDIDVSPMSYDFGSVNVGASSEKNIVVKNVGAANLSIWAISLSGTHASEFSKIEDNCSGKQISPGGNCTVEVKFSPVTTGPKIAYLKISSNDDNEGKISVALMGNGTGGAVTETHILSFKKMGTGFAEISGNMTCSVDQVQCRQSFEKGAEITITVNPVQSGFAGWNGDCGGLCDNGSTTCTFTINRDLNCGIFVVAAREGDLDGDEKEDCGLEVEGGTVENATAEEVSPEVEDDLAEKLPNMRISDDYPRMLRVHVKVVGSEPVVLRWRFDPPLPEGVMPYKYVNGNFYDLSDNLTENRSLLRLTIADNGPYDANNETGVIEDPIVFLEGSGEGEGVSTEGGGHGGGGGGGGCFIATAAYGSYLEPHVMVLRKFRDRYLLTNAVGRWFVRMYYRYSPPIANYIAKHESLRFVARLALTPLVYAIKYPYAALVLVILSFAVPVAWYRRRKLV</sequence>
<dbReference type="Pfam" id="PF25778">
    <property type="entry name" value="DUF7948"/>
    <property type="match status" value="1"/>
</dbReference>
<dbReference type="InterPro" id="IPR049886">
    <property type="entry name" value="CFI_box_CTERM_dom"/>
</dbReference>
<keyword evidence="6" id="KW-0472">Membrane</keyword>
<dbReference type="InterPro" id="IPR013783">
    <property type="entry name" value="Ig-like_fold"/>
</dbReference>
<dbReference type="AlphaFoldDB" id="A0A0S3QVY9"/>
<evidence type="ECO:0000313" key="9">
    <source>
        <dbReference type="EMBL" id="BAT72481.1"/>
    </source>
</evidence>
<dbReference type="InterPro" id="IPR053879">
    <property type="entry name" value="HYDIN_VesB_CFA65-like_Ig"/>
</dbReference>
<dbReference type="Pfam" id="PF06739">
    <property type="entry name" value="SBBP"/>
    <property type="match status" value="3"/>
</dbReference>
<name>A0A0S3QVY9_THET7</name>
<dbReference type="PANTHER" id="PTHR35580">
    <property type="entry name" value="CELL SURFACE GLYCOPROTEIN (S-LAYER PROTEIN)-LIKE PROTEIN"/>
    <property type="match status" value="1"/>
</dbReference>
<dbReference type="STRING" id="1298851.TST_1697"/>
<evidence type="ECO:0000256" key="2">
    <source>
        <dbReference type="ARBA" id="ARBA00004496"/>
    </source>
</evidence>
<dbReference type="EMBL" id="AP013035">
    <property type="protein sequence ID" value="BAT72481.1"/>
    <property type="molecule type" value="Genomic_DNA"/>
</dbReference>
<evidence type="ECO:0000256" key="6">
    <source>
        <dbReference type="SAM" id="Phobius"/>
    </source>
</evidence>
<dbReference type="NCBIfam" id="NF012200">
    <property type="entry name" value="choice_anch_D"/>
    <property type="match status" value="1"/>
</dbReference>
<dbReference type="OrthoDB" id="9743at2"/>
<protein>
    <submittedName>
        <fullName evidence="9">Uncharacterized protein</fullName>
    </submittedName>
</protein>
<evidence type="ECO:0000313" key="10">
    <source>
        <dbReference type="Proteomes" id="UP000063234"/>
    </source>
</evidence>
<feature type="domain" description="HYDIN/VesB/CFA65-like Ig-like" evidence="7">
    <location>
        <begin position="800"/>
        <end position="897"/>
    </location>
</feature>
<comment type="subcellular location">
    <subcellularLocation>
        <location evidence="1">Cell projection</location>
        <location evidence="1">Cilium</location>
    </subcellularLocation>
    <subcellularLocation>
        <location evidence="2">Cytoplasm</location>
    </subcellularLocation>
</comment>
<reference evidence="10" key="1">
    <citation type="journal article" date="2018" name="Science">
        <title>A primordial and reversible TCA cycle in a facultatively chemolithoautotrophic thermophile.</title>
        <authorList>
            <person name="Nunoura T."/>
            <person name="Chikaraishi Y."/>
            <person name="Izaki R."/>
            <person name="Suwa T."/>
            <person name="Sato T."/>
            <person name="Harada T."/>
            <person name="Mori K."/>
            <person name="Kato Y."/>
            <person name="Miyazaki M."/>
            <person name="Shimamura S."/>
            <person name="Yanagawa K."/>
            <person name="Shuto A."/>
            <person name="Ohkouchi N."/>
            <person name="Fujita N."/>
            <person name="Takaki Y."/>
            <person name="Atomi H."/>
            <person name="Takai K."/>
        </authorList>
    </citation>
    <scope>NUCLEOTIDE SEQUENCE [LARGE SCALE GENOMIC DNA]</scope>
    <source>
        <strain evidence="10">DSM 17441 / JCM 13301 / NBRC 103674 / ABI70S6</strain>
    </source>
</reference>
<keyword evidence="6" id="KW-0812">Transmembrane</keyword>
<dbReference type="Proteomes" id="UP000063234">
    <property type="component" value="Chromosome"/>
</dbReference>
<dbReference type="RefSeq" id="WP_068550647.1">
    <property type="nucleotide sequence ID" value="NZ_AP013035.1"/>
</dbReference>
<dbReference type="InterPro" id="IPR010620">
    <property type="entry name" value="SBBP_repeat"/>
</dbReference>
<evidence type="ECO:0000256" key="3">
    <source>
        <dbReference type="ARBA" id="ARBA00022490"/>
    </source>
</evidence>
<dbReference type="Gene3D" id="2.60.40.10">
    <property type="entry name" value="Immunoglobulins"/>
    <property type="match status" value="1"/>
</dbReference>
<dbReference type="GO" id="GO:0005737">
    <property type="term" value="C:cytoplasm"/>
    <property type="evidence" value="ECO:0007669"/>
    <property type="project" value="UniProtKB-SubCell"/>
</dbReference>
<keyword evidence="6" id="KW-1133">Transmembrane helix</keyword>
<feature type="transmembrane region" description="Helical" evidence="6">
    <location>
        <begin position="1226"/>
        <end position="1245"/>
    </location>
</feature>
<dbReference type="InterPro" id="IPR052918">
    <property type="entry name" value="Motility_Chemotaxis_Reg"/>
</dbReference>
<evidence type="ECO:0000256" key="1">
    <source>
        <dbReference type="ARBA" id="ARBA00004138"/>
    </source>
</evidence>
<keyword evidence="5" id="KW-0966">Cell projection</keyword>
<keyword evidence="10" id="KW-1185">Reference proteome</keyword>
<evidence type="ECO:0000256" key="5">
    <source>
        <dbReference type="ARBA" id="ARBA00023273"/>
    </source>
</evidence>
<accession>A0A0S3QVY9</accession>
<feature type="domain" description="DUF7948" evidence="8">
    <location>
        <begin position="45"/>
        <end position="242"/>
    </location>
</feature>
<dbReference type="PATRIC" id="fig|1298851.3.peg.1776"/>
<gene>
    <name evidence="9" type="ORF">TST_1697</name>
</gene>
<evidence type="ECO:0000259" key="8">
    <source>
        <dbReference type="Pfam" id="PF25778"/>
    </source>
</evidence>
<evidence type="ECO:0000256" key="4">
    <source>
        <dbReference type="ARBA" id="ARBA00023069"/>
    </source>
</evidence>
<organism evidence="9 10">
    <name type="scientific">Thermosulfidibacter takaii (strain DSM 17441 / JCM 13301 / NBRC 103674 / ABI70S6)</name>
    <dbReference type="NCBI Taxonomy" id="1298851"/>
    <lineage>
        <taxon>Bacteria</taxon>
        <taxon>Pseudomonadati</taxon>
        <taxon>Thermosulfidibacterota</taxon>
        <taxon>Thermosulfidibacteria</taxon>
        <taxon>Thermosulfidibacterales</taxon>
        <taxon>Thermosulfidibacteraceae</taxon>
    </lineage>
</organism>
<dbReference type="InterPro" id="IPR057708">
    <property type="entry name" value="DUF7948"/>
</dbReference>
<dbReference type="PANTHER" id="PTHR35580:SF1">
    <property type="entry name" value="PHYTASE-LIKE DOMAIN-CONTAINING PROTEIN"/>
    <property type="match status" value="1"/>
</dbReference>
<dbReference type="Pfam" id="PF22544">
    <property type="entry name" value="HYDIN_VesB_CFA65-like_Ig"/>
    <property type="match status" value="1"/>
</dbReference>